<protein>
    <submittedName>
        <fullName evidence="2">Uncharacterized protein</fullName>
    </submittedName>
</protein>
<dbReference type="EMBL" id="CAAALY010033918">
    <property type="protein sequence ID" value="VEL17719.1"/>
    <property type="molecule type" value="Genomic_DNA"/>
</dbReference>
<comment type="caution">
    <text evidence="2">The sequence shown here is derived from an EMBL/GenBank/DDBJ whole genome shotgun (WGS) entry which is preliminary data.</text>
</comment>
<keyword evidence="3" id="KW-1185">Reference proteome</keyword>
<organism evidence="2 3">
    <name type="scientific">Protopolystoma xenopodis</name>
    <dbReference type="NCBI Taxonomy" id="117903"/>
    <lineage>
        <taxon>Eukaryota</taxon>
        <taxon>Metazoa</taxon>
        <taxon>Spiralia</taxon>
        <taxon>Lophotrochozoa</taxon>
        <taxon>Platyhelminthes</taxon>
        <taxon>Monogenea</taxon>
        <taxon>Polyopisthocotylea</taxon>
        <taxon>Polystomatidea</taxon>
        <taxon>Polystomatidae</taxon>
        <taxon>Protopolystoma</taxon>
    </lineage>
</organism>
<proteinExistence type="predicted"/>
<reference evidence="2" key="1">
    <citation type="submission" date="2018-11" db="EMBL/GenBank/DDBJ databases">
        <authorList>
            <consortium name="Pathogen Informatics"/>
        </authorList>
    </citation>
    <scope>NUCLEOTIDE SEQUENCE</scope>
</reference>
<accession>A0A3S5FDA9</accession>
<feature type="region of interest" description="Disordered" evidence="1">
    <location>
        <begin position="52"/>
        <end position="84"/>
    </location>
</feature>
<gene>
    <name evidence="2" type="ORF">PXEA_LOCUS11159</name>
</gene>
<evidence type="ECO:0000256" key="1">
    <source>
        <dbReference type="SAM" id="MobiDB-lite"/>
    </source>
</evidence>
<evidence type="ECO:0000313" key="3">
    <source>
        <dbReference type="Proteomes" id="UP000784294"/>
    </source>
</evidence>
<name>A0A3S5FDA9_9PLAT</name>
<dbReference type="Proteomes" id="UP000784294">
    <property type="component" value="Unassembled WGS sequence"/>
</dbReference>
<sequence>MHSLALCGETVQWRAVDWPSALSNHLPTRPVGALIGCWAAPLVRPNRFRGLHTPVDQSASSRQRRTSCRLQKAGAGDRSLFAPH</sequence>
<dbReference type="AlphaFoldDB" id="A0A3S5FDA9"/>
<evidence type="ECO:0000313" key="2">
    <source>
        <dbReference type="EMBL" id="VEL17719.1"/>
    </source>
</evidence>